<dbReference type="InterPro" id="IPR027417">
    <property type="entry name" value="P-loop_NTPase"/>
</dbReference>
<feature type="domain" description="DNA helicase Pif1-like DEAD-box helicase" evidence="9">
    <location>
        <begin position="10"/>
        <end position="179"/>
    </location>
</feature>
<evidence type="ECO:0000313" key="12">
    <source>
        <dbReference type="Proteomes" id="UP000034539"/>
    </source>
</evidence>
<dbReference type="Pfam" id="PF21530">
    <property type="entry name" value="Pif1_2B_dom"/>
    <property type="match status" value="1"/>
</dbReference>
<accession>A0A0G0T4U3</accession>
<evidence type="ECO:0000256" key="6">
    <source>
        <dbReference type="ARBA" id="ARBA00023125"/>
    </source>
</evidence>
<proteinExistence type="predicted"/>
<dbReference type="GO" id="GO:0006281">
    <property type="term" value="P:DNA repair"/>
    <property type="evidence" value="ECO:0007669"/>
    <property type="project" value="InterPro"/>
</dbReference>
<keyword evidence="7" id="KW-0234">DNA repair</keyword>
<keyword evidence="3" id="KW-0378">Hydrolase</keyword>
<keyword evidence="5" id="KW-0067">ATP-binding</keyword>
<feature type="domain" description="DNA helicase Pif1-like 2B" evidence="10">
    <location>
        <begin position="254"/>
        <end position="296"/>
    </location>
</feature>
<evidence type="ECO:0000256" key="8">
    <source>
        <dbReference type="ARBA" id="ARBA00023235"/>
    </source>
</evidence>
<evidence type="ECO:0000256" key="3">
    <source>
        <dbReference type="ARBA" id="ARBA00022801"/>
    </source>
</evidence>
<dbReference type="Pfam" id="PF05970">
    <property type="entry name" value="PIF1"/>
    <property type="match status" value="1"/>
</dbReference>
<dbReference type="PANTHER" id="PTHR47642">
    <property type="entry name" value="ATP-DEPENDENT DNA HELICASE"/>
    <property type="match status" value="1"/>
</dbReference>
<dbReference type="AlphaFoldDB" id="A0A0G0T4U3"/>
<evidence type="ECO:0000259" key="10">
    <source>
        <dbReference type="Pfam" id="PF21530"/>
    </source>
</evidence>
<dbReference type="CDD" id="cd18037">
    <property type="entry name" value="DEXSc_Pif1_like"/>
    <property type="match status" value="1"/>
</dbReference>
<dbReference type="InterPro" id="IPR049163">
    <property type="entry name" value="Pif1-like_2B_dom"/>
</dbReference>
<dbReference type="CDD" id="cd18809">
    <property type="entry name" value="SF1_C_RecD"/>
    <property type="match status" value="1"/>
</dbReference>
<evidence type="ECO:0000256" key="4">
    <source>
        <dbReference type="ARBA" id="ARBA00022806"/>
    </source>
</evidence>
<dbReference type="GO" id="GO:0003678">
    <property type="term" value="F:DNA helicase activity"/>
    <property type="evidence" value="ECO:0007669"/>
    <property type="project" value="InterPro"/>
</dbReference>
<dbReference type="GO" id="GO:0000723">
    <property type="term" value="P:telomere maintenance"/>
    <property type="evidence" value="ECO:0007669"/>
    <property type="project" value="InterPro"/>
</dbReference>
<evidence type="ECO:0000259" key="9">
    <source>
        <dbReference type="Pfam" id="PF05970"/>
    </source>
</evidence>
<comment type="caution">
    <text evidence="11">The sequence shown here is derived from an EMBL/GenBank/DDBJ whole genome shotgun (WGS) entry which is preliminary data.</text>
</comment>
<dbReference type="SUPFAM" id="SSF52540">
    <property type="entry name" value="P-loop containing nucleoside triphosphate hydrolases"/>
    <property type="match status" value="2"/>
</dbReference>
<dbReference type="EMBL" id="LBXN01000030">
    <property type="protein sequence ID" value="KKR32847.1"/>
    <property type="molecule type" value="Genomic_DNA"/>
</dbReference>
<keyword evidence="8" id="KW-0413">Isomerase</keyword>
<dbReference type="PATRIC" id="fig|1618450.3.peg.736"/>
<name>A0A0G0T4U3_9BACT</name>
<evidence type="ECO:0000256" key="5">
    <source>
        <dbReference type="ARBA" id="ARBA00022840"/>
    </source>
</evidence>
<reference evidence="11 12" key="1">
    <citation type="journal article" date="2015" name="Nature">
        <title>rRNA introns, odd ribosomes, and small enigmatic genomes across a large radiation of phyla.</title>
        <authorList>
            <person name="Brown C.T."/>
            <person name="Hug L.A."/>
            <person name="Thomas B.C."/>
            <person name="Sharon I."/>
            <person name="Castelle C.J."/>
            <person name="Singh A."/>
            <person name="Wilkins M.J."/>
            <person name="Williams K.H."/>
            <person name="Banfield J.F."/>
        </authorList>
    </citation>
    <scope>NUCLEOTIDE SEQUENCE [LARGE SCALE GENOMIC DNA]</scope>
</reference>
<evidence type="ECO:0000313" key="11">
    <source>
        <dbReference type="EMBL" id="KKR32847.1"/>
    </source>
</evidence>
<evidence type="ECO:0000256" key="2">
    <source>
        <dbReference type="ARBA" id="ARBA00022763"/>
    </source>
</evidence>
<dbReference type="Gene3D" id="3.40.50.300">
    <property type="entry name" value="P-loop containing nucleotide triphosphate hydrolases"/>
    <property type="match status" value="2"/>
</dbReference>
<sequence>MLQKEALDVMKMGYNVYLTGEAGTGKTYVLNQYIKYIRNKNINIAVCASTGIAATHLDGVTVDSWSGLGIRDYITDREIRALSAKHHLRKRIAETNILVIDEISMIDAMRFDAVDRILKYIRKNDSPFGGLQVILCGDLFQLPPVSPDRGHVNYIFKSRSWQGLNLKICYLTVPKRQSDKLLIRILTEIRHGNVSPSSREVLSENIRKPHNNIHMTPKLYTHNIDVDSINLLELDKIRGEPRYYFMTSTGPEKLTEMIKKTCLAPEKLTLKKGALVMFVRNNFEKGYVNGTLGKVDSFNRNDEPIIKTYSGKKITVEPADWTIGEKNRAIAQIRQIPLRLAWAITVHKSQGMTLDAAEIDLSKSFLEGMGYVALSRVKSLKGLKLLGINEMAYRVNQEVSKFDKKLMEFSNSTSLELRKMGWIRRWLKRRQFIYNHT</sequence>
<dbReference type="PANTHER" id="PTHR47642:SF5">
    <property type="entry name" value="ATP-DEPENDENT DNA HELICASE"/>
    <property type="match status" value="1"/>
</dbReference>
<organism evidence="11 12">
    <name type="scientific">Candidatus Gottesmanbacteria bacterium GW2011_GWC2_39_8</name>
    <dbReference type="NCBI Taxonomy" id="1618450"/>
    <lineage>
        <taxon>Bacteria</taxon>
        <taxon>Candidatus Gottesmaniibacteriota</taxon>
    </lineage>
</organism>
<protein>
    <submittedName>
        <fullName evidence="11">PIF1 helicase</fullName>
    </submittedName>
</protein>
<dbReference type="Proteomes" id="UP000034539">
    <property type="component" value="Unassembled WGS sequence"/>
</dbReference>
<gene>
    <name evidence="11" type="ORF">UT63_C0030G0005</name>
</gene>
<evidence type="ECO:0000256" key="7">
    <source>
        <dbReference type="ARBA" id="ARBA00023204"/>
    </source>
</evidence>
<dbReference type="InterPro" id="IPR010285">
    <property type="entry name" value="DNA_helicase_pif1-like_DEAD"/>
</dbReference>
<evidence type="ECO:0000256" key="1">
    <source>
        <dbReference type="ARBA" id="ARBA00022741"/>
    </source>
</evidence>
<dbReference type="InterPro" id="IPR051055">
    <property type="entry name" value="PIF1_helicase"/>
</dbReference>
<keyword evidence="6" id="KW-0238">DNA-binding</keyword>
<keyword evidence="1" id="KW-0547">Nucleotide-binding</keyword>
<keyword evidence="4 11" id="KW-0347">Helicase</keyword>
<keyword evidence="2" id="KW-0227">DNA damage</keyword>